<dbReference type="Pfam" id="PF03108">
    <property type="entry name" value="DBD_Tnp_Mut"/>
    <property type="match status" value="1"/>
</dbReference>
<gene>
    <name evidence="2" type="ORF">Sango_0648600</name>
</gene>
<reference evidence="2" key="2">
    <citation type="journal article" date="2024" name="Plant">
        <title>Genomic evolution and insights into agronomic trait innovations of Sesamum species.</title>
        <authorList>
            <person name="Miao H."/>
            <person name="Wang L."/>
            <person name="Qu L."/>
            <person name="Liu H."/>
            <person name="Sun Y."/>
            <person name="Le M."/>
            <person name="Wang Q."/>
            <person name="Wei S."/>
            <person name="Zheng Y."/>
            <person name="Lin W."/>
            <person name="Duan Y."/>
            <person name="Cao H."/>
            <person name="Xiong S."/>
            <person name="Wang X."/>
            <person name="Wei L."/>
            <person name="Li C."/>
            <person name="Ma Q."/>
            <person name="Ju M."/>
            <person name="Zhao R."/>
            <person name="Li G."/>
            <person name="Mu C."/>
            <person name="Tian Q."/>
            <person name="Mei H."/>
            <person name="Zhang T."/>
            <person name="Gao T."/>
            <person name="Zhang H."/>
        </authorList>
    </citation>
    <scope>NUCLEOTIDE SEQUENCE</scope>
    <source>
        <strain evidence="2">K16</strain>
    </source>
</reference>
<feature type="domain" description="Transposase MuDR plant" evidence="1">
    <location>
        <begin position="87"/>
        <end position="135"/>
    </location>
</feature>
<dbReference type="EMBL" id="JACGWL010000003">
    <property type="protein sequence ID" value="KAK4406421.1"/>
    <property type="molecule type" value="Genomic_DNA"/>
</dbReference>
<organism evidence="2 3">
    <name type="scientific">Sesamum angolense</name>
    <dbReference type="NCBI Taxonomy" id="2727404"/>
    <lineage>
        <taxon>Eukaryota</taxon>
        <taxon>Viridiplantae</taxon>
        <taxon>Streptophyta</taxon>
        <taxon>Embryophyta</taxon>
        <taxon>Tracheophyta</taxon>
        <taxon>Spermatophyta</taxon>
        <taxon>Magnoliopsida</taxon>
        <taxon>eudicotyledons</taxon>
        <taxon>Gunneridae</taxon>
        <taxon>Pentapetalae</taxon>
        <taxon>asterids</taxon>
        <taxon>lamiids</taxon>
        <taxon>Lamiales</taxon>
        <taxon>Pedaliaceae</taxon>
        <taxon>Sesamum</taxon>
    </lineage>
</organism>
<comment type="caution">
    <text evidence="2">The sequence shown here is derived from an EMBL/GenBank/DDBJ whole genome shotgun (WGS) entry which is preliminary data.</text>
</comment>
<proteinExistence type="predicted"/>
<evidence type="ECO:0000313" key="2">
    <source>
        <dbReference type="EMBL" id="KAK4406421.1"/>
    </source>
</evidence>
<dbReference type="InterPro" id="IPR004332">
    <property type="entry name" value="Transposase_MuDR"/>
</dbReference>
<dbReference type="AlphaFoldDB" id="A0AAE1X749"/>
<name>A0AAE1X749_9LAMI</name>
<reference evidence="2" key="1">
    <citation type="submission" date="2020-06" db="EMBL/GenBank/DDBJ databases">
        <authorList>
            <person name="Li T."/>
            <person name="Hu X."/>
            <person name="Zhang T."/>
            <person name="Song X."/>
            <person name="Zhang H."/>
            <person name="Dai N."/>
            <person name="Sheng W."/>
            <person name="Hou X."/>
            <person name="Wei L."/>
        </authorList>
    </citation>
    <scope>NUCLEOTIDE SEQUENCE</scope>
    <source>
        <strain evidence="2">K16</strain>
        <tissue evidence="2">Leaf</tissue>
    </source>
</reference>
<evidence type="ECO:0000259" key="1">
    <source>
        <dbReference type="Pfam" id="PF03108"/>
    </source>
</evidence>
<accession>A0AAE1X749</accession>
<keyword evidence="3" id="KW-1185">Reference proteome</keyword>
<dbReference type="Proteomes" id="UP001289374">
    <property type="component" value="Unassembled WGS sequence"/>
</dbReference>
<protein>
    <recommendedName>
        <fullName evidence="1">Transposase MuDR plant domain-containing protein</fullName>
    </recommendedName>
</protein>
<sequence length="159" mass="18351">MPKSLSLVTRCVVDLPLGHTRILLGFYHGLALRNYRHSKFDLFVEIVDIVVGDEGEDTEDSESGDKKSKVVEMEMDMGTMMRMMAYAFREFVLQEGFRIKRYRNETQRVTVGCDVKECSWRIHDSPLGDGVTFQIKKYSSVHMCIRPDNTKETSAKWMA</sequence>
<evidence type="ECO:0000313" key="3">
    <source>
        <dbReference type="Proteomes" id="UP001289374"/>
    </source>
</evidence>